<dbReference type="GO" id="GO:0003755">
    <property type="term" value="F:peptidyl-prolyl cis-trans isomerase activity"/>
    <property type="evidence" value="ECO:0007669"/>
    <property type="project" value="UniProtKB-EC"/>
</dbReference>
<dbReference type="PROSITE" id="PS50198">
    <property type="entry name" value="PPIC_PPIASE_2"/>
    <property type="match status" value="1"/>
</dbReference>
<dbReference type="Pfam" id="PF00639">
    <property type="entry name" value="Rotamase"/>
    <property type="match status" value="1"/>
</dbReference>
<organism evidence="8 9">
    <name type="scientific">Erythrobacter fulvus</name>
    <dbReference type="NCBI Taxonomy" id="2987523"/>
    <lineage>
        <taxon>Bacteria</taxon>
        <taxon>Pseudomonadati</taxon>
        <taxon>Pseudomonadota</taxon>
        <taxon>Alphaproteobacteria</taxon>
        <taxon>Sphingomonadales</taxon>
        <taxon>Erythrobacteraceae</taxon>
        <taxon>Erythrobacter/Porphyrobacter group</taxon>
        <taxon>Erythrobacter</taxon>
    </lineage>
</organism>
<feature type="signal peptide" evidence="6">
    <location>
        <begin position="1"/>
        <end position="33"/>
    </location>
</feature>
<evidence type="ECO:0000256" key="4">
    <source>
        <dbReference type="ARBA" id="ARBA00031484"/>
    </source>
</evidence>
<dbReference type="InterPro" id="IPR000297">
    <property type="entry name" value="PPIase_PpiC"/>
</dbReference>
<dbReference type="Gene3D" id="1.10.4030.10">
    <property type="entry name" value="Porin chaperone SurA, peptide-binding domain"/>
    <property type="match status" value="1"/>
</dbReference>
<dbReference type="InterPro" id="IPR027304">
    <property type="entry name" value="Trigger_fact/SurA_dom_sf"/>
</dbReference>
<name>A0ABT5JPU0_9SPHN</name>
<dbReference type="EMBL" id="JAQQXQ010000005">
    <property type="protein sequence ID" value="MDC8754536.1"/>
    <property type="molecule type" value="Genomic_DNA"/>
</dbReference>
<protein>
    <recommendedName>
        <fullName evidence="1">Parvulin-like PPIase</fullName>
    </recommendedName>
    <alternativeName>
        <fullName evidence="3">Peptidyl-prolyl cis-trans isomerase plp</fullName>
    </alternativeName>
    <alternativeName>
        <fullName evidence="4">Rotamase plp</fullName>
    </alternativeName>
</protein>
<dbReference type="SUPFAM" id="SSF109998">
    <property type="entry name" value="Triger factor/SurA peptide-binding domain-like"/>
    <property type="match status" value="1"/>
</dbReference>
<feature type="chain" id="PRO_5046350863" description="Parvulin-like PPIase" evidence="6">
    <location>
        <begin position="34"/>
        <end position="455"/>
    </location>
</feature>
<dbReference type="InterPro" id="IPR046357">
    <property type="entry name" value="PPIase_dom_sf"/>
</dbReference>
<keyword evidence="9" id="KW-1185">Reference proteome</keyword>
<evidence type="ECO:0000313" key="8">
    <source>
        <dbReference type="EMBL" id="MDC8754536.1"/>
    </source>
</evidence>
<evidence type="ECO:0000256" key="1">
    <source>
        <dbReference type="ARBA" id="ARBA00018370"/>
    </source>
</evidence>
<sequence>MKLFANKAGMTSRSAIALAALGALAMVPAAAPAQTVAVPTAENPFGLPEDVTIFGKTDPDSRTATAVVNGFVITGTDIDQRVALVTAASEAPIAEEELLRLRVQVLRNLIDETLKIQAAEAQEMKVTREEVEQTYQQLAAQNFGAQPEKMDEYLLSIGSSPAALKRQIEGEMAWENVLRRNVIPFVNVSAEEVNDVLKRLNEAKGTDEYRLGEIYLSATSENREAVLRNVNAIIEQLQQGGSFVAYARQFSEATTAVVGGDLGWVRLGQLPPQLASVARTMQPGQLNGPIEIPGGFSIIYLINKRQVLMADPNEALLNLKQISIAFPEGVSEAEAEARVGQFGSFIEGLRGCADVEAGASAIGAQVVSNDQIKAANLPEQLRNIVLNLQIGQTTPLFGGVQEGVRVLMLCGRDDPPDAGAPTFQSVMNSIEEERINKRAQRYLRDLRNDAYIEYN</sequence>
<dbReference type="Proteomes" id="UP001216558">
    <property type="component" value="Unassembled WGS sequence"/>
</dbReference>
<gene>
    <name evidence="8" type="ORF">OIK40_07780</name>
</gene>
<keyword evidence="5" id="KW-0697">Rotamase</keyword>
<dbReference type="Pfam" id="PF13624">
    <property type="entry name" value="SurA_N_3"/>
    <property type="match status" value="1"/>
</dbReference>
<dbReference type="InterPro" id="IPR050280">
    <property type="entry name" value="OMP_Chaperone_SurA"/>
</dbReference>
<feature type="domain" description="PpiC" evidence="7">
    <location>
        <begin position="206"/>
        <end position="303"/>
    </location>
</feature>
<evidence type="ECO:0000313" key="9">
    <source>
        <dbReference type="Proteomes" id="UP001216558"/>
    </source>
</evidence>
<evidence type="ECO:0000256" key="3">
    <source>
        <dbReference type="ARBA" id="ARBA00030642"/>
    </source>
</evidence>
<evidence type="ECO:0000256" key="2">
    <source>
        <dbReference type="ARBA" id="ARBA00022729"/>
    </source>
</evidence>
<dbReference type="PANTHER" id="PTHR47637:SF1">
    <property type="entry name" value="CHAPERONE SURA"/>
    <property type="match status" value="1"/>
</dbReference>
<keyword evidence="2 6" id="KW-0732">Signal</keyword>
<keyword evidence="5 8" id="KW-0413">Isomerase</keyword>
<proteinExistence type="predicted"/>
<evidence type="ECO:0000256" key="5">
    <source>
        <dbReference type="PROSITE-ProRule" id="PRU00278"/>
    </source>
</evidence>
<dbReference type="RefSeq" id="WP_273677556.1">
    <property type="nucleotide sequence ID" value="NZ_JAQQXQ010000005.1"/>
</dbReference>
<dbReference type="Gene3D" id="3.10.50.40">
    <property type="match status" value="1"/>
</dbReference>
<evidence type="ECO:0000259" key="7">
    <source>
        <dbReference type="PROSITE" id="PS50198"/>
    </source>
</evidence>
<dbReference type="SUPFAM" id="SSF54534">
    <property type="entry name" value="FKBP-like"/>
    <property type="match status" value="2"/>
</dbReference>
<dbReference type="PANTHER" id="PTHR47637">
    <property type="entry name" value="CHAPERONE SURA"/>
    <property type="match status" value="1"/>
</dbReference>
<reference evidence="8 9" key="1">
    <citation type="submission" date="2022-10" db="EMBL/GenBank/DDBJ databases">
        <title>Erythrobacter sp. sf7 Genome sequencing.</title>
        <authorList>
            <person name="Park S."/>
        </authorList>
    </citation>
    <scope>NUCLEOTIDE SEQUENCE [LARGE SCALE GENOMIC DNA]</scope>
    <source>
        <strain evidence="9">sf7</strain>
    </source>
</reference>
<accession>A0ABT5JPU0</accession>
<comment type="caution">
    <text evidence="8">The sequence shown here is derived from an EMBL/GenBank/DDBJ whole genome shotgun (WGS) entry which is preliminary data.</text>
</comment>
<evidence type="ECO:0000256" key="6">
    <source>
        <dbReference type="SAM" id="SignalP"/>
    </source>
</evidence>